<dbReference type="Proteomes" id="UP000092544">
    <property type="component" value="Unassembled WGS sequence"/>
</dbReference>
<dbReference type="PANTHER" id="PTHR44757">
    <property type="entry name" value="DIGUANYLATE CYCLASE DGCP"/>
    <property type="match status" value="1"/>
</dbReference>
<dbReference type="InterPro" id="IPR029787">
    <property type="entry name" value="Nucleotide_cyclase"/>
</dbReference>
<dbReference type="Pfam" id="PF00990">
    <property type="entry name" value="GGDEF"/>
    <property type="match status" value="1"/>
</dbReference>
<feature type="transmembrane region" description="Helical" evidence="3">
    <location>
        <begin position="15"/>
        <end position="35"/>
    </location>
</feature>
<evidence type="ECO:0000259" key="4">
    <source>
        <dbReference type="PROSITE" id="PS50112"/>
    </source>
</evidence>
<dbReference type="STRING" id="1792290.MSP8886_00692"/>
<organism evidence="9 10">
    <name type="scientific">Marinomonas spartinae</name>
    <dbReference type="NCBI Taxonomy" id="1792290"/>
    <lineage>
        <taxon>Bacteria</taxon>
        <taxon>Pseudomonadati</taxon>
        <taxon>Pseudomonadota</taxon>
        <taxon>Gammaproteobacteria</taxon>
        <taxon>Oceanospirillales</taxon>
        <taxon>Oceanospirillaceae</taxon>
        <taxon>Marinomonas</taxon>
    </lineage>
</organism>
<feature type="domain" description="EAL" evidence="7">
    <location>
        <begin position="734"/>
        <end position="982"/>
    </location>
</feature>
<reference evidence="9 10" key="1">
    <citation type="submission" date="2016-06" db="EMBL/GenBank/DDBJ databases">
        <authorList>
            <person name="Kjaerup R.B."/>
            <person name="Dalgaard T.S."/>
            <person name="Juul-Madsen H.R."/>
        </authorList>
    </citation>
    <scope>NUCLEOTIDE SEQUENCE [LARGE SCALE GENOMIC DNA]</scope>
    <source>
        <strain evidence="9 10">CECT 8886</strain>
    </source>
</reference>
<dbReference type="CDD" id="cd01949">
    <property type="entry name" value="GGDEF"/>
    <property type="match status" value="1"/>
</dbReference>
<feature type="domain" description="PAS" evidence="4">
    <location>
        <begin position="426"/>
        <end position="474"/>
    </location>
</feature>
<dbReference type="InterPro" id="IPR043128">
    <property type="entry name" value="Rev_trsase/Diguanyl_cyclase"/>
</dbReference>
<dbReference type="PANTHER" id="PTHR44757:SF2">
    <property type="entry name" value="BIOFILM ARCHITECTURE MAINTENANCE PROTEIN MBAA"/>
    <property type="match status" value="1"/>
</dbReference>
<dbReference type="NCBIfam" id="TIGR00254">
    <property type="entry name" value="GGDEF"/>
    <property type="match status" value="1"/>
</dbReference>
<gene>
    <name evidence="9" type="primary">gmr_1</name>
    <name evidence="9" type="ORF">MSP8886_00692</name>
</gene>
<dbReference type="Pfam" id="PF00563">
    <property type="entry name" value="EAL"/>
    <property type="match status" value="1"/>
</dbReference>
<dbReference type="SUPFAM" id="SSF55785">
    <property type="entry name" value="PYP-like sensor domain (PAS domain)"/>
    <property type="match status" value="2"/>
</dbReference>
<keyword evidence="9" id="KW-0378">Hydrolase</keyword>
<dbReference type="Gene3D" id="3.20.20.450">
    <property type="entry name" value="EAL domain"/>
    <property type="match status" value="1"/>
</dbReference>
<dbReference type="InterPro" id="IPR052155">
    <property type="entry name" value="Biofilm_reg_signaling"/>
</dbReference>
<dbReference type="SMART" id="SM00086">
    <property type="entry name" value="PAC"/>
    <property type="match status" value="1"/>
</dbReference>
<dbReference type="SUPFAM" id="SSF141868">
    <property type="entry name" value="EAL domain-like"/>
    <property type="match status" value="1"/>
</dbReference>
<dbReference type="GO" id="GO:0071111">
    <property type="term" value="F:cyclic-guanylate-specific phosphodiesterase activity"/>
    <property type="evidence" value="ECO:0007669"/>
    <property type="project" value="UniProtKB-EC"/>
</dbReference>
<dbReference type="SMART" id="SM00052">
    <property type="entry name" value="EAL"/>
    <property type="match status" value="1"/>
</dbReference>
<dbReference type="InterPro" id="IPR035965">
    <property type="entry name" value="PAS-like_dom_sf"/>
</dbReference>
<name>A0A1A8T589_9GAMM</name>
<keyword evidence="10" id="KW-1185">Reference proteome</keyword>
<dbReference type="Pfam" id="PF13426">
    <property type="entry name" value="PAS_9"/>
    <property type="match status" value="1"/>
</dbReference>
<dbReference type="InterPro" id="IPR000160">
    <property type="entry name" value="GGDEF_dom"/>
</dbReference>
<evidence type="ECO:0000259" key="8">
    <source>
        <dbReference type="PROSITE" id="PS50887"/>
    </source>
</evidence>
<sequence>MSEIFLKLLNRPKQACIFVFITTLLICGYVAFVFYKLEVQDEKDMAMALAKSHASTLMNTLSKSTSANYAFAAMIQKSQGDPDGFSYFADSLKPLYPDVTLFSLAPQGVIQYIYPLKKHEKALHKHLPISNEEKHHNISGQARRSVTFQGPVHLFSDKQEVVASFPIYLPNEQGHAAFWGLSITTIDLTDLIRRLDFQSVINRHLDYQLTSIALSPNAKEQTLSASQNIASNQHAIHLDIPVQGMMWRLYLAPEGAWIPAWMTWLGVLLVIFVSLLASCFVYWCLKNRLINHDLESLVNKRVGALKTSNKRLKTLLNAMPDSVYEVGVDGCIIAYHSPRIEQDYRFLGSPLGVDYRAFFPISVGAVFEEAIHCAKEYGITKGHECYLETELGRRWYEVSATYSQSDDEIDGFFVVITREVTFRKSVESELRIAATAFRTQDGILITDTQNRIVRVNAAFEKITGYTEKEVIGKTPAIISSGRHSKAFFRDMYEHIEKCEGWEGEIWNRRKDGEIFPEWLSISVVKDERGVLTHYVATFKDITETKDNERRINQLNYYDSLTRLANRRLITKDLDHILESGILTFRRSALLFVDIDHFKDVNDLRGHLVGDALLQQIASRLMDSTRSGDIVSRFGGDEFLIMLEDVDVSVSEDRIAYRAKHVAEKIMTALSVPFELGGAPYHLSASIGIALFGKETSNSEEIIKQAELALYEAKGRGRNQVCFYAPQMHEKVLERVTLDSDFRRALAEEQFVLYYQPQWTANKEMKGVEALVRWRHPEKGMISPVYFIPFAEESKLILPLGDWVLRTALKQLADWQQDPALKHLIMSVNVSALQFSQEGFVSQVKEVIYQTGIPPAQLQIELTESMLVHDQFDIIQKMQSLKQLGVLISLDDFGTGYSSLSYLQQLPIDQLKIDQSFIRAIQESDKQASLAASIIGLGHNLHMEVIAEGVETQAQFDWLKQHECDLFQGFLLARPMSIDTFCY</sequence>
<evidence type="ECO:0000256" key="3">
    <source>
        <dbReference type="SAM" id="Phobius"/>
    </source>
</evidence>
<dbReference type="InterPro" id="IPR000700">
    <property type="entry name" value="PAS-assoc_C"/>
</dbReference>
<evidence type="ECO:0000256" key="2">
    <source>
        <dbReference type="ARBA" id="ARBA00022636"/>
    </source>
</evidence>
<evidence type="ECO:0000313" key="9">
    <source>
        <dbReference type="EMBL" id="SBS26744.1"/>
    </source>
</evidence>
<dbReference type="CDD" id="cd01948">
    <property type="entry name" value="EAL"/>
    <property type="match status" value="1"/>
</dbReference>
<keyword evidence="2" id="KW-0973">c-di-GMP</keyword>
<dbReference type="NCBIfam" id="TIGR00229">
    <property type="entry name" value="sensory_box"/>
    <property type="match status" value="1"/>
</dbReference>
<evidence type="ECO:0000259" key="6">
    <source>
        <dbReference type="PROSITE" id="PS50839"/>
    </source>
</evidence>
<dbReference type="Gene3D" id="3.30.70.270">
    <property type="match status" value="1"/>
</dbReference>
<keyword evidence="3" id="KW-0812">Transmembrane</keyword>
<evidence type="ECO:0000259" key="5">
    <source>
        <dbReference type="PROSITE" id="PS50113"/>
    </source>
</evidence>
<dbReference type="SMART" id="SM01079">
    <property type="entry name" value="CHASE"/>
    <property type="match status" value="1"/>
</dbReference>
<dbReference type="PROSITE" id="PS50887">
    <property type="entry name" value="GGDEF"/>
    <property type="match status" value="1"/>
</dbReference>
<dbReference type="AlphaFoldDB" id="A0A1A8T589"/>
<dbReference type="OrthoDB" id="9804951at2"/>
<dbReference type="InterPro" id="IPR006189">
    <property type="entry name" value="CHASE_dom"/>
</dbReference>
<dbReference type="CDD" id="cd00130">
    <property type="entry name" value="PAS"/>
    <property type="match status" value="1"/>
</dbReference>
<dbReference type="PROSITE" id="PS50883">
    <property type="entry name" value="EAL"/>
    <property type="match status" value="1"/>
</dbReference>
<dbReference type="PROSITE" id="PS50839">
    <property type="entry name" value="CHASE"/>
    <property type="match status" value="1"/>
</dbReference>
<keyword evidence="3" id="KW-1133">Transmembrane helix</keyword>
<dbReference type="PROSITE" id="PS50113">
    <property type="entry name" value="PAC"/>
    <property type="match status" value="1"/>
</dbReference>
<evidence type="ECO:0000259" key="7">
    <source>
        <dbReference type="PROSITE" id="PS50883"/>
    </source>
</evidence>
<dbReference type="InterPro" id="IPR035919">
    <property type="entry name" value="EAL_sf"/>
</dbReference>
<dbReference type="InterPro" id="IPR001610">
    <property type="entry name" value="PAC"/>
</dbReference>
<evidence type="ECO:0000313" key="10">
    <source>
        <dbReference type="Proteomes" id="UP000092544"/>
    </source>
</evidence>
<dbReference type="InterPro" id="IPR000014">
    <property type="entry name" value="PAS"/>
</dbReference>
<feature type="domain" description="CHASE" evidence="6">
    <location>
        <begin position="106"/>
        <end position="250"/>
    </location>
</feature>
<dbReference type="FunFam" id="3.20.20.450:FF:000001">
    <property type="entry name" value="Cyclic di-GMP phosphodiesterase yahA"/>
    <property type="match status" value="1"/>
</dbReference>
<dbReference type="PROSITE" id="PS50112">
    <property type="entry name" value="PAS"/>
    <property type="match status" value="1"/>
</dbReference>
<feature type="domain" description="PAC" evidence="5">
    <location>
        <begin position="499"/>
        <end position="553"/>
    </location>
</feature>
<dbReference type="SUPFAM" id="SSF55073">
    <property type="entry name" value="Nucleotide cyclase"/>
    <property type="match status" value="1"/>
</dbReference>
<proteinExistence type="predicted"/>
<feature type="domain" description="GGDEF" evidence="8">
    <location>
        <begin position="585"/>
        <end position="725"/>
    </location>
</feature>
<dbReference type="EC" id="3.1.4.52" evidence="1"/>
<dbReference type="EMBL" id="FLOB01000001">
    <property type="protein sequence ID" value="SBS26744.1"/>
    <property type="molecule type" value="Genomic_DNA"/>
</dbReference>
<evidence type="ECO:0000256" key="1">
    <source>
        <dbReference type="ARBA" id="ARBA00012282"/>
    </source>
</evidence>
<protein>
    <recommendedName>
        <fullName evidence="1">cyclic-guanylate-specific phosphodiesterase</fullName>
        <ecNumber evidence="1">3.1.4.52</ecNumber>
    </recommendedName>
</protein>
<dbReference type="Gene3D" id="3.30.450.20">
    <property type="entry name" value="PAS domain"/>
    <property type="match status" value="2"/>
</dbReference>
<accession>A0A1A8T589</accession>
<dbReference type="SMART" id="SM00267">
    <property type="entry name" value="GGDEF"/>
    <property type="match status" value="1"/>
</dbReference>
<feature type="transmembrane region" description="Helical" evidence="3">
    <location>
        <begin position="256"/>
        <end position="283"/>
    </location>
</feature>
<dbReference type="InterPro" id="IPR001633">
    <property type="entry name" value="EAL_dom"/>
</dbReference>
<keyword evidence="3" id="KW-0472">Membrane</keyword>
<dbReference type="SMART" id="SM00091">
    <property type="entry name" value="PAS"/>
    <property type="match status" value="1"/>
</dbReference>